<proteinExistence type="predicted"/>
<sequence>MAVAALPPSSPHHILPMAPALLAPAVLDSTILGAAHNIHIKKHLPPRPSLANIFTIPAIPTAQRKLPTPPHSASSAQTFDSRSSLPSSGLPQKFKAVIRTRRTHAALISFLDWPDAFALINTCREIRGMFQHVPDMKDVILSRYVPGYASCMHYRDWDRFRDVPVSLYDLNILVASQNVPLHLYPMHALSLQTALYPTPEQDEQSRRFELLTQTHSRFVLLLQSLVHSSPSPLSPEAEESKTKLRRPPPQPSGTRELTFPAPLSFSQAKPRSQESSEHSILQRGRKKAPSQLLSRSNPNHPRSQSSSSTPDTNNRPKQRSLSIFSNRKASKNAPPPPPSTPSTLKLYSATWRRTMLASSSSCTGSTSDDDYDDTSGSNDLSGGSLRLANRRPASRNISSSGSSFTTPSPTSNSSVGESPVSSFPPSTPLFAPRPTSPHDLRLATVRTRAPILRVFIPCGELEDGGAGIIQCEEQLINSGLWEHLSTGDIVCNLGYVPGEDSGNPSPDTSDGNLLRSLRQDLPTSSEAARRRWLLFDGSCLIPYTPPDMLPLPSPLSLPSPWYYTHIMTSQDNPRFTIPALPQVNGRPNRPGAAREQCTLIRLPCKVQSPHSAGGFAIVWQYRWTVKFMCLGWRGDDGVEWLGDGWRGEWVLEGDGTKEGKQMLLDCLRGVDFGSLEWELVRERSGAGKVWLKLLNTFTSGVDFTDDMHSQTSSV</sequence>
<keyword evidence="2" id="KW-1185">Reference proteome</keyword>
<organism evidence="1 2">
    <name type="scientific">Pluteus cervinus</name>
    <dbReference type="NCBI Taxonomy" id="181527"/>
    <lineage>
        <taxon>Eukaryota</taxon>
        <taxon>Fungi</taxon>
        <taxon>Dikarya</taxon>
        <taxon>Basidiomycota</taxon>
        <taxon>Agaricomycotina</taxon>
        <taxon>Agaricomycetes</taxon>
        <taxon>Agaricomycetidae</taxon>
        <taxon>Agaricales</taxon>
        <taxon>Pluteineae</taxon>
        <taxon>Pluteaceae</taxon>
        <taxon>Pluteus</taxon>
    </lineage>
</organism>
<dbReference type="Proteomes" id="UP000308600">
    <property type="component" value="Unassembled WGS sequence"/>
</dbReference>
<evidence type="ECO:0000313" key="2">
    <source>
        <dbReference type="Proteomes" id="UP000308600"/>
    </source>
</evidence>
<name>A0ACD3BDV8_9AGAR</name>
<protein>
    <submittedName>
        <fullName evidence="1">Uncharacterized protein</fullName>
    </submittedName>
</protein>
<evidence type="ECO:0000313" key="1">
    <source>
        <dbReference type="EMBL" id="TFK75187.1"/>
    </source>
</evidence>
<accession>A0ACD3BDV8</accession>
<reference evidence="1 2" key="1">
    <citation type="journal article" date="2019" name="Nat. Ecol. Evol.">
        <title>Megaphylogeny resolves global patterns of mushroom evolution.</title>
        <authorList>
            <person name="Varga T."/>
            <person name="Krizsan K."/>
            <person name="Foldi C."/>
            <person name="Dima B."/>
            <person name="Sanchez-Garcia M."/>
            <person name="Sanchez-Ramirez S."/>
            <person name="Szollosi G.J."/>
            <person name="Szarkandi J.G."/>
            <person name="Papp V."/>
            <person name="Albert L."/>
            <person name="Andreopoulos W."/>
            <person name="Angelini C."/>
            <person name="Antonin V."/>
            <person name="Barry K.W."/>
            <person name="Bougher N.L."/>
            <person name="Buchanan P."/>
            <person name="Buyck B."/>
            <person name="Bense V."/>
            <person name="Catcheside P."/>
            <person name="Chovatia M."/>
            <person name="Cooper J."/>
            <person name="Damon W."/>
            <person name="Desjardin D."/>
            <person name="Finy P."/>
            <person name="Geml J."/>
            <person name="Haridas S."/>
            <person name="Hughes K."/>
            <person name="Justo A."/>
            <person name="Karasinski D."/>
            <person name="Kautmanova I."/>
            <person name="Kiss B."/>
            <person name="Kocsube S."/>
            <person name="Kotiranta H."/>
            <person name="LaButti K.M."/>
            <person name="Lechner B.E."/>
            <person name="Liimatainen K."/>
            <person name="Lipzen A."/>
            <person name="Lukacs Z."/>
            <person name="Mihaltcheva S."/>
            <person name="Morgado L.N."/>
            <person name="Niskanen T."/>
            <person name="Noordeloos M.E."/>
            <person name="Ohm R.A."/>
            <person name="Ortiz-Santana B."/>
            <person name="Ovrebo C."/>
            <person name="Racz N."/>
            <person name="Riley R."/>
            <person name="Savchenko A."/>
            <person name="Shiryaev A."/>
            <person name="Soop K."/>
            <person name="Spirin V."/>
            <person name="Szebenyi C."/>
            <person name="Tomsovsky M."/>
            <person name="Tulloss R.E."/>
            <person name="Uehling J."/>
            <person name="Grigoriev I.V."/>
            <person name="Vagvolgyi C."/>
            <person name="Papp T."/>
            <person name="Martin F.M."/>
            <person name="Miettinen O."/>
            <person name="Hibbett D.S."/>
            <person name="Nagy L.G."/>
        </authorList>
    </citation>
    <scope>NUCLEOTIDE SEQUENCE [LARGE SCALE GENOMIC DNA]</scope>
    <source>
        <strain evidence="1 2">NL-1719</strain>
    </source>
</reference>
<gene>
    <name evidence="1" type="ORF">BDN72DRAFT_787819</name>
</gene>
<dbReference type="EMBL" id="ML208264">
    <property type="protein sequence ID" value="TFK75187.1"/>
    <property type="molecule type" value="Genomic_DNA"/>
</dbReference>